<feature type="region of interest" description="Disordered" evidence="1">
    <location>
        <begin position="130"/>
        <end position="156"/>
    </location>
</feature>
<accession>A0A453ASA5</accession>
<reference evidence="3" key="2">
    <citation type="journal article" date="2017" name="Nat. Plants">
        <title>The Aegilops tauschii genome reveals multiple impacts of transposons.</title>
        <authorList>
            <person name="Zhao G."/>
            <person name="Zou C."/>
            <person name="Li K."/>
            <person name="Wang K."/>
            <person name="Li T."/>
            <person name="Gao L."/>
            <person name="Zhang X."/>
            <person name="Wang H."/>
            <person name="Yang Z."/>
            <person name="Liu X."/>
            <person name="Jiang W."/>
            <person name="Mao L."/>
            <person name="Kong X."/>
            <person name="Jiao Y."/>
            <person name="Jia J."/>
        </authorList>
    </citation>
    <scope>NUCLEOTIDE SEQUENCE [LARGE SCALE GENOMIC DNA]</scope>
    <source>
        <strain evidence="3">cv. AL8/78</strain>
    </source>
</reference>
<evidence type="ECO:0000313" key="3">
    <source>
        <dbReference type="Proteomes" id="UP000015105"/>
    </source>
</evidence>
<dbReference type="STRING" id="200361.A0A453ASA5"/>
<evidence type="ECO:0000256" key="1">
    <source>
        <dbReference type="SAM" id="MobiDB-lite"/>
    </source>
</evidence>
<reference evidence="2" key="4">
    <citation type="submission" date="2019-03" db="UniProtKB">
        <authorList>
            <consortium name="EnsemblPlants"/>
        </authorList>
    </citation>
    <scope>IDENTIFICATION</scope>
</reference>
<dbReference type="InterPro" id="IPR036875">
    <property type="entry name" value="Znf_CCHC_sf"/>
</dbReference>
<proteinExistence type="predicted"/>
<sequence length="156" mass="17363">MAARYAVLRATLDEAAMVKKLLDTVPDRLYVTVAGIEQFYDVEEMLFEEALSRLKAFEERTRRRTQAGGDRADKQLMLTGAQWAARRRQQGGGGFDDHDDDGAASTTSGGGGKRRGRCYNYGQCEHFRRECPKPRKAPAAEQALLADGNDEYDGLL</sequence>
<organism evidence="2 3">
    <name type="scientific">Aegilops tauschii subsp. strangulata</name>
    <name type="common">Goatgrass</name>
    <dbReference type="NCBI Taxonomy" id="200361"/>
    <lineage>
        <taxon>Eukaryota</taxon>
        <taxon>Viridiplantae</taxon>
        <taxon>Streptophyta</taxon>
        <taxon>Embryophyta</taxon>
        <taxon>Tracheophyta</taxon>
        <taxon>Spermatophyta</taxon>
        <taxon>Magnoliopsida</taxon>
        <taxon>Liliopsida</taxon>
        <taxon>Poales</taxon>
        <taxon>Poaceae</taxon>
        <taxon>BOP clade</taxon>
        <taxon>Pooideae</taxon>
        <taxon>Triticodae</taxon>
        <taxon>Triticeae</taxon>
        <taxon>Triticinae</taxon>
        <taxon>Aegilops</taxon>
    </lineage>
</organism>
<reference evidence="2" key="5">
    <citation type="journal article" date="2021" name="G3 (Bethesda)">
        <title>Aegilops tauschii genome assembly Aet v5.0 features greater sequence contiguity and improved annotation.</title>
        <authorList>
            <person name="Wang L."/>
            <person name="Zhu T."/>
            <person name="Rodriguez J.C."/>
            <person name="Deal K.R."/>
            <person name="Dubcovsky J."/>
            <person name="McGuire P.E."/>
            <person name="Lux T."/>
            <person name="Spannagl M."/>
            <person name="Mayer K.F.X."/>
            <person name="Baldrich P."/>
            <person name="Meyers B.C."/>
            <person name="Huo N."/>
            <person name="Gu Y.Q."/>
            <person name="Zhou H."/>
            <person name="Devos K.M."/>
            <person name="Bennetzen J.L."/>
            <person name="Unver T."/>
            <person name="Budak H."/>
            <person name="Gulick P.J."/>
            <person name="Galiba G."/>
            <person name="Kalapos B."/>
            <person name="Nelson D.R."/>
            <person name="Li P."/>
            <person name="You F.M."/>
            <person name="Luo M.C."/>
            <person name="Dvorak J."/>
        </authorList>
    </citation>
    <scope>NUCLEOTIDE SEQUENCE [LARGE SCALE GENOMIC DNA]</scope>
    <source>
        <strain evidence="2">cv. AL8/78</strain>
    </source>
</reference>
<reference evidence="2" key="3">
    <citation type="journal article" date="2017" name="Nature">
        <title>Genome sequence of the progenitor of the wheat D genome Aegilops tauschii.</title>
        <authorList>
            <person name="Luo M.C."/>
            <person name="Gu Y.Q."/>
            <person name="Puiu D."/>
            <person name="Wang H."/>
            <person name="Twardziok S.O."/>
            <person name="Deal K.R."/>
            <person name="Huo N."/>
            <person name="Zhu T."/>
            <person name="Wang L."/>
            <person name="Wang Y."/>
            <person name="McGuire P.E."/>
            <person name="Liu S."/>
            <person name="Long H."/>
            <person name="Ramasamy R.K."/>
            <person name="Rodriguez J.C."/>
            <person name="Van S.L."/>
            <person name="Yuan L."/>
            <person name="Wang Z."/>
            <person name="Xia Z."/>
            <person name="Xiao L."/>
            <person name="Anderson O.D."/>
            <person name="Ouyang S."/>
            <person name="Liang Y."/>
            <person name="Zimin A.V."/>
            <person name="Pertea G."/>
            <person name="Qi P."/>
            <person name="Bennetzen J.L."/>
            <person name="Dai X."/>
            <person name="Dawson M.W."/>
            <person name="Muller H.G."/>
            <person name="Kugler K."/>
            <person name="Rivarola-Duarte L."/>
            <person name="Spannagl M."/>
            <person name="Mayer K.F.X."/>
            <person name="Lu F.H."/>
            <person name="Bevan M.W."/>
            <person name="Leroy P."/>
            <person name="Li P."/>
            <person name="You F.M."/>
            <person name="Sun Q."/>
            <person name="Liu Z."/>
            <person name="Lyons E."/>
            <person name="Wicker T."/>
            <person name="Salzberg S.L."/>
            <person name="Devos K.M."/>
            <person name="Dvorak J."/>
        </authorList>
    </citation>
    <scope>NUCLEOTIDE SEQUENCE [LARGE SCALE GENOMIC DNA]</scope>
    <source>
        <strain evidence="2">cv. AL8/78</strain>
    </source>
</reference>
<keyword evidence="3" id="KW-1185">Reference proteome</keyword>
<dbReference type="Proteomes" id="UP000015105">
    <property type="component" value="Chromosome 2D"/>
</dbReference>
<dbReference type="SUPFAM" id="SSF57756">
    <property type="entry name" value="Retrovirus zinc finger-like domains"/>
    <property type="match status" value="1"/>
</dbReference>
<dbReference type="AlphaFoldDB" id="A0A453ASA5"/>
<feature type="region of interest" description="Disordered" evidence="1">
    <location>
        <begin position="83"/>
        <end position="115"/>
    </location>
</feature>
<dbReference type="GO" id="GO:0003676">
    <property type="term" value="F:nucleic acid binding"/>
    <property type="evidence" value="ECO:0007669"/>
    <property type="project" value="InterPro"/>
</dbReference>
<reference evidence="3" key="1">
    <citation type="journal article" date="2014" name="Science">
        <title>Ancient hybridizations among the ancestral genomes of bread wheat.</title>
        <authorList>
            <consortium name="International Wheat Genome Sequencing Consortium,"/>
            <person name="Marcussen T."/>
            <person name="Sandve S.R."/>
            <person name="Heier L."/>
            <person name="Spannagl M."/>
            <person name="Pfeifer M."/>
            <person name="Jakobsen K.S."/>
            <person name="Wulff B.B."/>
            <person name="Steuernagel B."/>
            <person name="Mayer K.F."/>
            <person name="Olsen O.A."/>
        </authorList>
    </citation>
    <scope>NUCLEOTIDE SEQUENCE [LARGE SCALE GENOMIC DNA]</scope>
    <source>
        <strain evidence="3">cv. AL8/78</strain>
    </source>
</reference>
<dbReference type="EnsemblPlants" id="AET2Gv20248300.1">
    <property type="protein sequence ID" value="AET2Gv20248300.1"/>
    <property type="gene ID" value="AET2Gv20248300"/>
</dbReference>
<protein>
    <recommendedName>
        <fullName evidence="4">CCHC-type domain-containing protein</fullName>
    </recommendedName>
</protein>
<evidence type="ECO:0008006" key="4">
    <source>
        <dbReference type="Google" id="ProtNLM"/>
    </source>
</evidence>
<name>A0A453ASA5_AEGTS</name>
<dbReference type="Gramene" id="AET2Gv20248300.1">
    <property type="protein sequence ID" value="AET2Gv20248300.1"/>
    <property type="gene ID" value="AET2Gv20248300"/>
</dbReference>
<evidence type="ECO:0000313" key="2">
    <source>
        <dbReference type="EnsemblPlants" id="AET2Gv20248300.1"/>
    </source>
</evidence>
<dbReference type="GO" id="GO:0008270">
    <property type="term" value="F:zinc ion binding"/>
    <property type="evidence" value="ECO:0007669"/>
    <property type="project" value="InterPro"/>
</dbReference>